<dbReference type="PANTHER" id="PTHR42913">
    <property type="entry name" value="APOPTOSIS-INDUCING FACTOR 1"/>
    <property type="match status" value="1"/>
</dbReference>
<dbReference type="SUPFAM" id="SSF51905">
    <property type="entry name" value="FAD/NAD(P)-binding domain"/>
    <property type="match status" value="1"/>
</dbReference>
<dbReference type="AlphaFoldDB" id="F8GVT8"/>
<keyword evidence="3" id="KW-0285">Flavoprotein</keyword>
<dbReference type="InterPro" id="IPR051169">
    <property type="entry name" value="NADH-Q_oxidoreductase"/>
</dbReference>
<name>F8GVT8_CUPNN</name>
<dbReference type="Proteomes" id="UP000006798">
    <property type="component" value="Plasmid pBB1"/>
</dbReference>
<dbReference type="GeneID" id="34312119"/>
<dbReference type="EMBL" id="CP002879">
    <property type="protein sequence ID" value="AEI81580.1"/>
    <property type="molecule type" value="Genomic_DNA"/>
</dbReference>
<dbReference type="RefSeq" id="WP_013958638.1">
    <property type="nucleotide sequence ID" value="NC_015727.1"/>
</dbReference>
<dbReference type="PRINTS" id="PR00368">
    <property type="entry name" value="FADPNR"/>
</dbReference>
<gene>
    <name evidence="7" type="primary">ndh</name>
    <name evidence="7" type="ordered locus">CNE_BB1p01530</name>
</gene>
<comment type="cofactor">
    <cofactor evidence="1">
        <name>FAD</name>
        <dbReference type="ChEBI" id="CHEBI:57692"/>
    </cofactor>
</comment>
<evidence type="ECO:0000256" key="1">
    <source>
        <dbReference type="ARBA" id="ARBA00001974"/>
    </source>
</evidence>
<evidence type="ECO:0000256" key="3">
    <source>
        <dbReference type="ARBA" id="ARBA00022630"/>
    </source>
</evidence>
<sequence>MSLIPQTTAPDGLHRIVIVGGGAGGLELATLLGDRLGKRGQAHVTLIDKKRTHFWKPHLHEIAAGSMNLGMHELCYMAQGHWHGFTDRIGEVIGLDRSRRVVHLAPHVDEFGDAVTPLRDVPYDTLVFAVGSRTNDFGTPGVREHAIALETPADGERFHRRLVNACIRAHAQSEQLQPHQLQVAIIGAGATGVELAAELKHTTRELLSYGLERLDPAQLGIHLIEAGPRILPALPERLSAGAAKQLRALNVTIHTGARVSEVRQHGVQLADGRSIAAELVVWAAGVKAPEFARGLDGLEVNGIHQLRVGPTLQTTLDEHVFAIGDCAACPWLGREAGVLVPPRAQAAHQQASHLAEGLIRRLAGKPLKPWRYRDFGSLVSLGRHSTVGNLMGGLIRGNLWLEGYFARLMYMSLYQMHQRALHGLPRAALDTLARLFSRGTRPRVKMH</sequence>
<dbReference type="GO" id="GO:0003955">
    <property type="term" value="F:NAD(P)H dehydrogenase (quinone) activity"/>
    <property type="evidence" value="ECO:0007669"/>
    <property type="project" value="TreeGrafter"/>
</dbReference>
<keyword evidence="4" id="KW-0274">FAD</keyword>
<comment type="similarity">
    <text evidence="2">Belongs to the NADH dehydrogenase family.</text>
</comment>
<accession>F8GVT8</accession>
<reference evidence="7 8" key="1">
    <citation type="journal article" date="2011" name="J. Bacteriol.">
        <title>Complete genome sequence of the type strain Cupriavidus necator N-1.</title>
        <authorList>
            <person name="Poehlein A."/>
            <person name="Kusian B."/>
            <person name="Friedrich B."/>
            <person name="Daniel R."/>
            <person name="Bowien B."/>
        </authorList>
    </citation>
    <scope>NUCLEOTIDE SEQUENCE [LARGE SCALE GENOMIC DNA]</scope>
    <source>
        <strain evidence="8">ATCC 43291 / DSM 13513 / CCUG 52238 / LMG 8453 / N-1</strain>
        <plasmid evidence="7 8">pBB1</plasmid>
    </source>
</reference>
<dbReference type="EC" id="1.6.99.3" evidence="7"/>
<dbReference type="Gene3D" id="3.50.50.100">
    <property type="match status" value="1"/>
</dbReference>
<dbReference type="HOGENOM" id="CLU_021377_7_0_4"/>
<evidence type="ECO:0000313" key="7">
    <source>
        <dbReference type="EMBL" id="AEI81580.1"/>
    </source>
</evidence>
<geneLocation type="plasmid" evidence="7 8">
    <name>pBB1</name>
</geneLocation>
<dbReference type="Pfam" id="PF07992">
    <property type="entry name" value="Pyr_redox_2"/>
    <property type="match status" value="1"/>
</dbReference>
<dbReference type="InterPro" id="IPR036188">
    <property type="entry name" value="FAD/NAD-bd_sf"/>
</dbReference>
<organism evidence="7 8">
    <name type="scientific">Cupriavidus necator (strain ATCC 43291 / DSM 13513 / CCUG 52238 / LMG 8453 / N-1)</name>
    <name type="common">Ralstonia eutropha</name>
    <dbReference type="NCBI Taxonomy" id="1042878"/>
    <lineage>
        <taxon>Bacteria</taxon>
        <taxon>Pseudomonadati</taxon>
        <taxon>Pseudomonadota</taxon>
        <taxon>Betaproteobacteria</taxon>
        <taxon>Burkholderiales</taxon>
        <taxon>Burkholderiaceae</taxon>
        <taxon>Cupriavidus</taxon>
    </lineage>
</organism>
<dbReference type="PANTHER" id="PTHR42913:SF3">
    <property type="entry name" value="64 KDA MITOCHONDRIAL NADH DEHYDROGENASE (EUROFUNG)"/>
    <property type="match status" value="1"/>
</dbReference>
<dbReference type="GO" id="GO:0019646">
    <property type="term" value="P:aerobic electron transport chain"/>
    <property type="evidence" value="ECO:0007669"/>
    <property type="project" value="TreeGrafter"/>
</dbReference>
<evidence type="ECO:0000256" key="5">
    <source>
        <dbReference type="ARBA" id="ARBA00023002"/>
    </source>
</evidence>
<proteinExistence type="inferred from homology"/>
<dbReference type="InterPro" id="IPR023753">
    <property type="entry name" value="FAD/NAD-binding_dom"/>
</dbReference>
<evidence type="ECO:0000256" key="4">
    <source>
        <dbReference type="ARBA" id="ARBA00022827"/>
    </source>
</evidence>
<dbReference type="PRINTS" id="PR00411">
    <property type="entry name" value="PNDRDTASEI"/>
</dbReference>
<evidence type="ECO:0000313" key="8">
    <source>
        <dbReference type="Proteomes" id="UP000006798"/>
    </source>
</evidence>
<evidence type="ECO:0000259" key="6">
    <source>
        <dbReference type="Pfam" id="PF07992"/>
    </source>
</evidence>
<protein>
    <submittedName>
        <fullName evidence="7">NADH dehydrogenase Ndh</fullName>
        <ecNumber evidence="7">1.6.99.3</ecNumber>
    </submittedName>
</protein>
<evidence type="ECO:0000256" key="2">
    <source>
        <dbReference type="ARBA" id="ARBA00005272"/>
    </source>
</evidence>
<keyword evidence="7" id="KW-0614">Plasmid</keyword>
<dbReference type="KEGG" id="cnc:CNE_BB1p01530"/>
<feature type="domain" description="FAD/NAD(P)-binding" evidence="6">
    <location>
        <begin position="15"/>
        <end position="351"/>
    </location>
</feature>
<keyword evidence="5 7" id="KW-0560">Oxidoreductase</keyword>